<evidence type="ECO:0000313" key="3">
    <source>
        <dbReference type="Proteomes" id="UP001628179"/>
    </source>
</evidence>
<feature type="transmembrane region" description="Helical" evidence="1">
    <location>
        <begin position="97"/>
        <end position="117"/>
    </location>
</feature>
<organism evidence="2 3">
    <name type="scientific">Madurella fahalii</name>
    <dbReference type="NCBI Taxonomy" id="1157608"/>
    <lineage>
        <taxon>Eukaryota</taxon>
        <taxon>Fungi</taxon>
        <taxon>Dikarya</taxon>
        <taxon>Ascomycota</taxon>
        <taxon>Pezizomycotina</taxon>
        <taxon>Sordariomycetes</taxon>
        <taxon>Sordariomycetidae</taxon>
        <taxon>Sordariales</taxon>
        <taxon>Sordariales incertae sedis</taxon>
        <taxon>Madurella</taxon>
    </lineage>
</organism>
<dbReference type="RefSeq" id="XP_070912442.1">
    <property type="nucleotide sequence ID" value="XM_071056341.1"/>
</dbReference>
<dbReference type="Proteomes" id="UP001628179">
    <property type="component" value="Unassembled WGS sequence"/>
</dbReference>
<feature type="transmembrane region" description="Helical" evidence="1">
    <location>
        <begin position="61"/>
        <end position="85"/>
    </location>
</feature>
<dbReference type="EMBL" id="BAAFSV010000001">
    <property type="protein sequence ID" value="GAB1310709.1"/>
    <property type="molecule type" value="Genomic_DNA"/>
</dbReference>
<protein>
    <submittedName>
        <fullName evidence="2">MARVEL domain-containing protein</fullName>
    </submittedName>
</protein>
<gene>
    <name evidence="2" type="ORF">MFIFM68171_00919</name>
</gene>
<name>A0ABQ0FZ62_9PEZI</name>
<dbReference type="GeneID" id="98171664"/>
<proteinExistence type="predicted"/>
<keyword evidence="1" id="KW-0812">Transmembrane</keyword>
<evidence type="ECO:0000313" key="2">
    <source>
        <dbReference type="EMBL" id="GAB1310709.1"/>
    </source>
</evidence>
<reference evidence="2 3" key="1">
    <citation type="submission" date="2024-09" db="EMBL/GenBank/DDBJ databases">
        <title>Itraconazole resistance in Madurella fahalii resulting from another homologue of gene encoding cytochrome P450 14-alpha sterol demethylase (CYP51).</title>
        <authorList>
            <person name="Yoshioka I."/>
            <person name="Fahal A.H."/>
            <person name="Kaneko S."/>
            <person name="Yaguchi T."/>
        </authorList>
    </citation>
    <scope>NUCLEOTIDE SEQUENCE [LARGE SCALE GENOMIC DNA]</scope>
    <source>
        <strain evidence="2 3">IFM 68171</strain>
    </source>
</reference>
<keyword evidence="1" id="KW-1133">Transmembrane helix</keyword>
<evidence type="ECO:0000256" key="1">
    <source>
        <dbReference type="SAM" id="Phobius"/>
    </source>
</evidence>
<accession>A0ABQ0FZ62</accession>
<feature type="transmembrane region" description="Helical" evidence="1">
    <location>
        <begin position="27"/>
        <end position="49"/>
    </location>
</feature>
<keyword evidence="3" id="KW-1185">Reference proteome</keyword>
<comment type="caution">
    <text evidence="2">The sequence shown here is derived from an EMBL/GenBank/DDBJ whole genome shotgun (WGS) entry which is preliminary data.</text>
</comment>
<sequence>MDVERGNCFPRVRAIGNMGVRFSWAQVAGRSLSILYELGALSFIAWLYGYWRSEPTTRVDILFPSFFPVILGIMVDSYEVVSLLFLDRKRAVNPVSVCFDVAMIGAGIFCFLLLGMVDRGTGTVRGLWATDMTNAMVFMIVFCIIHVGFIVLAAGGVMHIYLSGGKARDEERLARSRAEMIQFNERRRQIGQWNWR</sequence>
<keyword evidence="1" id="KW-0472">Membrane</keyword>
<feature type="transmembrane region" description="Helical" evidence="1">
    <location>
        <begin position="137"/>
        <end position="162"/>
    </location>
</feature>